<dbReference type="OrthoDB" id="19606at2759"/>
<feature type="transmembrane region" description="Helical" evidence="4">
    <location>
        <begin position="196"/>
        <end position="215"/>
    </location>
</feature>
<feature type="non-terminal residue" evidence="5">
    <location>
        <position position="1"/>
    </location>
</feature>
<keyword evidence="4" id="KW-1133">Transmembrane helix</keyword>
<feature type="compositionally biased region" description="Polar residues" evidence="3">
    <location>
        <begin position="246"/>
        <end position="257"/>
    </location>
</feature>
<feature type="compositionally biased region" description="Basic and acidic residues" evidence="3">
    <location>
        <begin position="405"/>
        <end position="425"/>
    </location>
</feature>
<proteinExistence type="predicted"/>
<evidence type="ECO:0000256" key="4">
    <source>
        <dbReference type="SAM" id="Phobius"/>
    </source>
</evidence>
<feature type="compositionally biased region" description="Basic and acidic residues" evidence="3">
    <location>
        <begin position="583"/>
        <end position="599"/>
    </location>
</feature>
<feature type="compositionally biased region" description="Basic and acidic residues" evidence="3">
    <location>
        <begin position="358"/>
        <end position="397"/>
    </location>
</feature>
<reference evidence="5" key="1">
    <citation type="submission" date="2021-04" db="EMBL/GenBank/DDBJ databases">
        <authorList>
            <consortium name="Molecular Ecology Group"/>
        </authorList>
    </citation>
    <scope>NUCLEOTIDE SEQUENCE</scope>
</reference>
<evidence type="ECO:0008006" key="7">
    <source>
        <dbReference type="Google" id="ProtNLM"/>
    </source>
</evidence>
<keyword evidence="1" id="KW-1015">Disulfide bond</keyword>
<dbReference type="InterPro" id="IPR002172">
    <property type="entry name" value="LDrepeatLR_classA_rpt"/>
</dbReference>
<keyword evidence="4" id="KW-0812">Transmembrane</keyword>
<comment type="caution">
    <text evidence="5">The sequence shown here is derived from an EMBL/GenBank/DDBJ whole genome shotgun (WGS) entry which is preliminary data.</text>
</comment>
<dbReference type="InterPro" id="IPR042333">
    <property type="entry name" value="LRAD2/Mig-13-like"/>
</dbReference>
<dbReference type="SUPFAM" id="SSF57424">
    <property type="entry name" value="LDL receptor-like module"/>
    <property type="match status" value="1"/>
</dbReference>
<evidence type="ECO:0000256" key="3">
    <source>
        <dbReference type="SAM" id="MobiDB-lite"/>
    </source>
</evidence>
<feature type="compositionally biased region" description="Basic and acidic residues" evidence="3">
    <location>
        <begin position="452"/>
        <end position="523"/>
    </location>
</feature>
<dbReference type="PANTHER" id="PTHR24652:SF69">
    <property type="entry name" value="CUB DOMAIN-CONTAINING PROTEIN"/>
    <property type="match status" value="1"/>
</dbReference>
<keyword evidence="6" id="KW-1185">Reference proteome</keyword>
<dbReference type="Proteomes" id="UP000678393">
    <property type="component" value="Unassembled WGS sequence"/>
</dbReference>
<dbReference type="PROSITE" id="PS50068">
    <property type="entry name" value="LDLRA_2"/>
    <property type="match status" value="1"/>
</dbReference>
<feature type="compositionally biased region" description="Basic and acidic residues" evidence="3">
    <location>
        <begin position="554"/>
        <end position="563"/>
    </location>
</feature>
<evidence type="ECO:0000313" key="6">
    <source>
        <dbReference type="Proteomes" id="UP000678393"/>
    </source>
</evidence>
<keyword evidence="4" id="KW-0472">Membrane</keyword>
<evidence type="ECO:0000256" key="1">
    <source>
        <dbReference type="ARBA" id="ARBA00023157"/>
    </source>
</evidence>
<dbReference type="PROSITE" id="PS01209">
    <property type="entry name" value="LDLRA_1"/>
    <property type="match status" value="1"/>
</dbReference>
<dbReference type="InterPro" id="IPR023415">
    <property type="entry name" value="LDLR_class-A_CS"/>
</dbReference>
<dbReference type="AlphaFoldDB" id="A0A8S3ZPA6"/>
<comment type="caution">
    <text evidence="2">Lacks conserved residue(s) required for the propagation of feature annotation.</text>
</comment>
<dbReference type="PANTHER" id="PTHR24652">
    <property type="entry name" value="LOW-DENSITY LIPOPROTEIN RECEPTOR CLASS A DOMAIN-CONTAINING PROTEIN 2"/>
    <property type="match status" value="1"/>
</dbReference>
<dbReference type="Gene3D" id="4.10.400.10">
    <property type="entry name" value="Low-density Lipoprotein Receptor"/>
    <property type="match status" value="1"/>
</dbReference>
<organism evidence="5 6">
    <name type="scientific">Candidula unifasciata</name>
    <dbReference type="NCBI Taxonomy" id="100452"/>
    <lineage>
        <taxon>Eukaryota</taxon>
        <taxon>Metazoa</taxon>
        <taxon>Spiralia</taxon>
        <taxon>Lophotrochozoa</taxon>
        <taxon>Mollusca</taxon>
        <taxon>Gastropoda</taxon>
        <taxon>Heterobranchia</taxon>
        <taxon>Euthyneura</taxon>
        <taxon>Panpulmonata</taxon>
        <taxon>Eupulmonata</taxon>
        <taxon>Stylommatophora</taxon>
        <taxon>Helicina</taxon>
        <taxon>Helicoidea</taxon>
        <taxon>Geomitridae</taxon>
        <taxon>Candidula</taxon>
    </lineage>
</organism>
<sequence>TFLGQCGQTIDLMSAQSAHSGILRMPLPQSMSRYQDPAHPVNCDILVTFTSGMYLMIELFFLDIMPRSNDIRGCTTGLEVFDQTGRKYYSSRICMEGWQWEERHREMRYEKHLVKNSPLTFRLVSEGPYRGQGFKVHFNQIRPSWPCYIQEFKCEQVQHCVHDDVTCDGWDDCGDYSDEREEAGCNLLTASEICSIIMGIVLLLGVAAELVVFFMTNRRLAQQYGWKNNSKPGVVDSKYQTQAGNFGMGQQYNSEDSLPSRFSRFSAPTRKRQESQSDSVNKLELEKGGRQSKPSLDDKVETISRSSRRHRTQFEGTASTEPVSKAGRKGRTSSQASLNRDRVDPVSGIDNPALENTEASRDRLSSRDRDRLSSRDRDRRGRSDRYSDHDSDSDYNDRRRRSHDRSRERDHQKNNEYGSEKSAYREHRRRKSYGSDDSDSEYDLERRRRSRERIGQGKFEDYSDSDRERYNRGKDRYVDKSPDYRESLDGDRGPSEDDNDRYVRQNKRDGERRRSDTDKEAYRESLTLPLPPPYSEEDTGSLDEYNYKWPLPEVDLKRADPPHSNKNSMFPEVDGKQPMSAVDDGRHRRSSGDRRDRYSHNRWTPQPSSPPPRYVDIPSKAAPVAYKEESV</sequence>
<dbReference type="InterPro" id="IPR036055">
    <property type="entry name" value="LDL_receptor-like_sf"/>
</dbReference>
<dbReference type="Pfam" id="PF00057">
    <property type="entry name" value="Ldl_recept_a"/>
    <property type="match status" value="1"/>
</dbReference>
<feature type="region of interest" description="Disordered" evidence="3">
    <location>
        <begin position="246"/>
        <end position="631"/>
    </location>
</feature>
<gene>
    <name evidence="5" type="ORF">CUNI_LOCUS14774</name>
</gene>
<evidence type="ECO:0000313" key="5">
    <source>
        <dbReference type="EMBL" id="CAG5129216.1"/>
    </source>
</evidence>
<dbReference type="SMART" id="SM00192">
    <property type="entry name" value="LDLa"/>
    <property type="match status" value="1"/>
</dbReference>
<dbReference type="EMBL" id="CAJHNH020003402">
    <property type="protein sequence ID" value="CAG5129216.1"/>
    <property type="molecule type" value="Genomic_DNA"/>
</dbReference>
<feature type="compositionally biased region" description="Basic and acidic residues" evidence="3">
    <location>
        <begin position="271"/>
        <end position="302"/>
    </location>
</feature>
<evidence type="ECO:0000256" key="2">
    <source>
        <dbReference type="PROSITE-ProRule" id="PRU00124"/>
    </source>
</evidence>
<dbReference type="CDD" id="cd00112">
    <property type="entry name" value="LDLa"/>
    <property type="match status" value="1"/>
</dbReference>
<accession>A0A8S3ZPA6</accession>
<name>A0A8S3ZPA6_9EUPU</name>
<protein>
    <recommendedName>
        <fullName evidence="7">CUB domain-containing protein</fullName>
    </recommendedName>
</protein>